<evidence type="ECO:0000313" key="1">
    <source>
        <dbReference type="EMBL" id="QTC88183.1"/>
    </source>
</evidence>
<protein>
    <submittedName>
        <fullName evidence="1">Phage gp6-like head-tail connector protein</fullName>
    </submittedName>
</protein>
<accession>A0ABX7SL32</accession>
<dbReference type="RefSeq" id="WP_207825214.1">
    <property type="nucleotide sequence ID" value="NZ_CP062006.1"/>
</dbReference>
<evidence type="ECO:0000313" key="2">
    <source>
        <dbReference type="Proteomes" id="UP000663942"/>
    </source>
</evidence>
<gene>
    <name evidence="1" type="ORF">IFE19_01895</name>
</gene>
<dbReference type="NCBIfam" id="TIGR01560">
    <property type="entry name" value="put_DNA_pack"/>
    <property type="match status" value="1"/>
</dbReference>
<dbReference type="Pfam" id="PF05135">
    <property type="entry name" value="Phage_connect_1"/>
    <property type="match status" value="1"/>
</dbReference>
<dbReference type="InterPro" id="IPR006450">
    <property type="entry name" value="Phage_HK97_gp6-like"/>
</dbReference>
<dbReference type="EMBL" id="CP062006">
    <property type="protein sequence ID" value="QTC88183.1"/>
    <property type="molecule type" value="Genomic_DNA"/>
</dbReference>
<dbReference type="InterPro" id="IPR011738">
    <property type="entry name" value="Phage_CHP"/>
</dbReference>
<dbReference type="InterPro" id="IPR021146">
    <property type="entry name" value="Phage_gp6-like_head-tail"/>
</dbReference>
<proteinExistence type="predicted"/>
<organism evidence="1 2">
    <name type="scientific">Brevundimonas pondensis</name>
    <dbReference type="NCBI Taxonomy" id="2774189"/>
    <lineage>
        <taxon>Bacteria</taxon>
        <taxon>Pseudomonadati</taxon>
        <taxon>Pseudomonadota</taxon>
        <taxon>Alphaproteobacteria</taxon>
        <taxon>Caulobacterales</taxon>
        <taxon>Caulobacteraceae</taxon>
        <taxon>Brevundimonas</taxon>
    </lineage>
</organism>
<dbReference type="Gene3D" id="1.10.3230.30">
    <property type="entry name" value="Phage gp6-like head-tail connector protein"/>
    <property type="match status" value="1"/>
</dbReference>
<dbReference type="CDD" id="cd08054">
    <property type="entry name" value="gp6"/>
    <property type="match status" value="1"/>
</dbReference>
<reference evidence="1 2" key="1">
    <citation type="submission" date="2020-09" db="EMBL/GenBank/DDBJ databases">
        <title>Brevundimonas sp. LVF1 isolated from an oligotrophic pond in Goettingen, Germany.</title>
        <authorList>
            <person name="Friedrich I."/>
            <person name="Klassen A."/>
            <person name="Neubauer H."/>
            <person name="Schneider D."/>
            <person name="Hertel R."/>
            <person name="Daniel R."/>
        </authorList>
    </citation>
    <scope>NUCLEOTIDE SEQUENCE [LARGE SCALE GENOMIC DNA]</scope>
    <source>
        <strain evidence="1 2">LVF1</strain>
    </source>
</reference>
<name>A0ABX7SL32_9CAUL</name>
<dbReference type="Proteomes" id="UP000663942">
    <property type="component" value="Chromosome"/>
</dbReference>
<keyword evidence="2" id="KW-1185">Reference proteome</keyword>
<sequence>MAVLVVTLPGPLVSLDEAKAHLRVTSDDENDSIEGYIAAACAWIDGPWGWLGRCIGKHVLEVRSNVFGGFSRLPLGPVQAIVSVQYVAADGVERTLDPAEYVLDDDAMDRAPGFAWPLLRGDPNGVRVRYEAGFVEVPKPVKQAVLLLVGQWFSVREAVNVGNIVTEPPFAVRALLGPYRIIRV</sequence>
<dbReference type="NCBIfam" id="TIGR02215">
    <property type="entry name" value="phage_chp_gp8"/>
    <property type="match status" value="1"/>
</dbReference>